<dbReference type="InterPro" id="IPR050832">
    <property type="entry name" value="Bact_Acetyltransf"/>
</dbReference>
<dbReference type="PANTHER" id="PTHR43877">
    <property type="entry name" value="AMINOALKYLPHOSPHONATE N-ACETYLTRANSFERASE-RELATED-RELATED"/>
    <property type="match status" value="1"/>
</dbReference>
<evidence type="ECO:0000313" key="5">
    <source>
        <dbReference type="Proteomes" id="UP000192761"/>
    </source>
</evidence>
<dbReference type="InterPro" id="IPR016181">
    <property type="entry name" value="Acyl_CoA_acyltransferase"/>
</dbReference>
<dbReference type="GO" id="GO:0016747">
    <property type="term" value="F:acyltransferase activity, transferring groups other than amino-acyl groups"/>
    <property type="evidence" value="ECO:0007669"/>
    <property type="project" value="InterPro"/>
</dbReference>
<dbReference type="EMBL" id="FWXD01000026">
    <property type="protein sequence ID" value="SMC28884.1"/>
    <property type="molecule type" value="Genomic_DNA"/>
</dbReference>
<keyword evidence="2" id="KW-0012">Acyltransferase</keyword>
<dbReference type="RefSeq" id="WP_084092408.1">
    <property type="nucleotide sequence ID" value="NZ_FWXD01000026.1"/>
</dbReference>
<dbReference type="STRING" id="1121001.SAMN02745857_03460"/>
<dbReference type="PROSITE" id="PS51186">
    <property type="entry name" value="GNAT"/>
    <property type="match status" value="1"/>
</dbReference>
<organism evidence="4 5">
    <name type="scientific">Andreprevotia lacus DSM 23236</name>
    <dbReference type="NCBI Taxonomy" id="1121001"/>
    <lineage>
        <taxon>Bacteria</taxon>
        <taxon>Pseudomonadati</taxon>
        <taxon>Pseudomonadota</taxon>
        <taxon>Betaproteobacteria</taxon>
        <taxon>Neisseriales</taxon>
        <taxon>Chitinibacteraceae</taxon>
        <taxon>Andreprevotia</taxon>
    </lineage>
</organism>
<dbReference type="SUPFAM" id="SSF55729">
    <property type="entry name" value="Acyl-CoA N-acyltransferases (Nat)"/>
    <property type="match status" value="1"/>
</dbReference>
<dbReference type="Gene3D" id="3.40.630.30">
    <property type="match status" value="1"/>
</dbReference>
<evidence type="ECO:0000259" key="3">
    <source>
        <dbReference type="PROSITE" id="PS51186"/>
    </source>
</evidence>
<dbReference type="OrthoDB" id="9799147at2"/>
<evidence type="ECO:0000256" key="1">
    <source>
        <dbReference type="ARBA" id="ARBA00022679"/>
    </source>
</evidence>
<accession>A0A1W1XYE0</accession>
<dbReference type="Proteomes" id="UP000192761">
    <property type="component" value="Unassembled WGS sequence"/>
</dbReference>
<keyword evidence="5" id="KW-1185">Reference proteome</keyword>
<dbReference type="AlphaFoldDB" id="A0A1W1XYE0"/>
<feature type="domain" description="N-acetyltransferase" evidence="3">
    <location>
        <begin position="21"/>
        <end position="206"/>
    </location>
</feature>
<protein>
    <submittedName>
        <fullName evidence="4">Acetyltransferase (GNAT) family protein</fullName>
    </submittedName>
</protein>
<proteinExistence type="predicted"/>
<evidence type="ECO:0000313" key="4">
    <source>
        <dbReference type="EMBL" id="SMC28884.1"/>
    </source>
</evidence>
<sequence>MLAPDFIERAGQPADARHAAALIYQSDPAYYDYWFALTPELILTNLALLWQAGEGCYSHTRHQVWLRGDQLVAVASHYPAHEAAEHHEALIRQLDLLPLDVSVLHRHHAQLAFLFPHVPPDAWYLRSLAVAPEWRGHGLGSRILRDIVLRADAAGHVQVHTDVDSGNPGAVKFYVRHGFEPIVESRVLALVQLNLPASLRMVLRRH</sequence>
<keyword evidence="1 4" id="KW-0808">Transferase</keyword>
<dbReference type="CDD" id="cd04301">
    <property type="entry name" value="NAT_SF"/>
    <property type="match status" value="1"/>
</dbReference>
<reference evidence="4 5" key="1">
    <citation type="submission" date="2017-04" db="EMBL/GenBank/DDBJ databases">
        <authorList>
            <person name="Afonso C.L."/>
            <person name="Miller P.J."/>
            <person name="Scott M.A."/>
            <person name="Spackman E."/>
            <person name="Goraichik I."/>
            <person name="Dimitrov K.M."/>
            <person name="Suarez D.L."/>
            <person name="Swayne D.E."/>
        </authorList>
    </citation>
    <scope>NUCLEOTIDE SEQUENCE [LARGE SCALE GENOMIC DNA]</scope>
    <source>
        <strain evidence="4 5">DSM 23236</strain>
    </source>
</reference>
<evidence type="ECO:0000256" key="2">
    <source>
        <dbReference type="ARBA" id="ARBA00023315"/>
    </source>
</evidence>
<name>A0A1W1XYE0_9NEIS</name>
<dbReference type="Pfam" id="PF00583">
    <property type="entry name" value="Acetyltransf_1"/>
    <property type="match status" value="1"/>
</dbReference>
<dbReference type="InterPro" id="IPR000182">
    <property type="entry name" value="GNAT_dom"/>
</dbReference>
<gene>
    <name evidence="4" type="ORF">SAMN02745857_03460</name>
</gene>